<dbReference type="SUPFAM" id="SSF51735">
    <property type="entry name" value="NAD(P)-binding Rossmann-fold domains"/>
    <property type="match status" value="1"/>
</dbReference>
<evidence type="ECO:0000256" key="13">
    <source>
        <dbReference type="SAM" id="MobiDB-lite"/>
    </source>
</evidence>
<keyword evidence="5 14" id="KW-1133">Transmembrane helix</keyword>
<evidence type="ECO:0000256" key="7">
    <source>
        <dbReference type="ARBA" id="ARBA00023098"/>
    </source>
</evidence>
<evidence type="ECO:0000256" key="6">
    <source>
        <dbReference type="ARBA" id="ARBA00023002"/>
    </source>
</evidence>
<comment type="subcellular location">
    <subcellularLocation>
        <location evidence="1">Membrane</location>
        <topology evidence="1">Multi-pass membrane protein</topology>
    </subcellularLocation>
</comment>
<feature type="transmembrane region" description="Helical" evidence="14">
    <location>
        <begin position="73"/>
        <end position="93"/>
    </location>
</feature>
<evidence type="ECO:0000256" key="11">
    <source>
        <dbReference type="ARBA" id="ARBA00082544"/>
    </source>
</evidence>
<keyword evidence="7" id="KW-0443">Lipid metabolism</keyword>
<dbReference type="PANTHER" id="PTHR24322:SF736">
    <property type="entry name" value="RETINOL DEHYDROGENASE 10"/>
    <property type="match status" value="1"/>
</dbReference>
<accession>A0AAW0TXQ2</accession>
<evidence type="ECO:0000256" key="10">
    <source>
        <dbReference type="ARBA" id="ARBA00068717"/>
    </source>
</evidence>
<keyword evidence="16" id="KW-1185">Reference proteome</keyword>
<dbReference type="PRINTS" id="PR00081">
    <property type="entry name" value="GDHRDH"/>
</dbReference>
<comment type="similarity">
    <text evidence="2 12">Belongs to the short-chain dehydrogenases/reductases (SDR) family.</text>
</comment>
<dbReference type="GO" id="GO:0005811">
    <property type="term" value="C:lipid droplet"/>
    <property type="evidence" value="ECO:0007669"/>
    <property type="project" value="TreeGrafter"/>
</dbReference>
<evidence type="ECO:0000256" key="4">
    <source>
        <dbReference type="ARBA" id="ARBA00022857"/>
    </source>
</evidence>
<sequence>MCGGVLCVFASGMSESSNTATHDGSDRRDYHNSQPAGRRGSIQPHFGRGGLERTAGRGQAGCTMADFNQVVMVLWWLVLTAYYTLESLVMLLVPKHYRAKDVRGSVALITGGGSGIGRQICLKLAAKGAVVVTWDVSEAGNEETVRQVQAAGGQCRAYVVDLCDRQTVYAAATRLKQEVGKVDILVNNAGVVTGKNLLHSPDTSIVKTFEVNALSHFWTTKAFLPDMLTRNKGHIVTIASLLGKTPLNGLVDYCSSKYAAVGFDEALRVELKALGKTGIKTTLVCPSLVNTGMFEGVAAEANPLEPAHVAEEVVEAVELGVGLVYLPKMIRLYVILKSVLPEKAFYKLLELRGATRAMDTFVGRRKTR</sequence>
<dbReference type="PRINTS" id="PR00080">
    <property type="entry name" value="SDRFAMILY"/>
</dbReference>
<organism evidence="15 16">
    <name type="scientific">Scylla paramamosain</name>
    <name type="common">Mud crab</name>
    <dbReference type="NCBI Taxonomy" id="85552"/>
    <lineage>
        <taxon>Eukaryota</taxon>
        <taxon>Metazoa</taxon>
        <taxon>Ecdysozoa</taxon>
        <taxon>Arthropoda</taxon>
        <taxon>Crustacea</taxon>
        <taxon>Multicrustacea</taxon>
        <taxon>Malacostraca</taxon>
        <taxon>Eumalacostraca</taxon>
        <taxon>Eucarida</taxon>
        <taxon>Decapoda</taxon>
        <taxon>Pleocyemata</taxon>
        <taxon>Brachyura</taxon>
        <taxon>Eubrachyura</taxon>
        <taxon>Portunoidea</taxon>
        <taxon>Portunidae</taxon>
        <taxon>Portuninae</taxon>
        <taxon>Scylla</taxon>
    </lineage>
</organism>
<evidence type="ECO:0000256" key="1">
    <source>
        <dbReference type="ARBA" id="ARBA00004141"/>
    </source>
</evidence>
<evidence type="ECO:0000256" key="12">
    <source>
        <dbReference type="RuleBase" id="RU000363"/>
    </source>
</evidence>
<dbReference type="CDD" id="cd05339">
    <property type="entry name" value="17beta-HSDXI-like_SDR_c"/>
    <property type="match status" value="1"/>
</dbReference>
<keyword evidence="8 14" id="KW-0472">Membrane</keyword>
<dbReference type="Gene3D" id="3.40.50.720">
    <property type="entry name" value="NAD(P)-binding Rossmann-like Domain"/>
    <property type="match status" value="1"/>
</dbReference>
<evidence type="ECO:0000256" key="2">
    <source>
        <dbReference type="ARBA" id="ARBA00006484"/>
    </source>
</evidence>
<evidence type="ECO:0000256" key="14">
    <source>
        <dbReference type="SAM" id="Phobius"/>
    </source>
</evidence>
<evidence type="ECO:0000256" key="5">
    <source>
        <dbReference type="ARBA" id="ARBA00022989"/>
    </source>
</evidence>
<comment type="function">
    <text evidence="9">Catalyzes the reduction of all-trans-retinal to all-trans-retinol in the presence of NADPH.</text>
</comment>
<keyword evidence="6" id="KW-0560">Oxidoreductase</keyword>
<protein>
    <recommendedName>
        <fullName evidence="10">Short-chain dehydrogenase/reductase 3</fullName>
    </recommendedName>
    <alternativeName>
        <fullName evidence="11">Retinal short-chain dehydrogenase/reductase 1</fullName>
    </alternativeName>
</protein>
<comment type="caution">
    <text evidence="15">The sequence shown here is derived from an EMBL/GenBank/DDBJ whole genome shotgun (WGS) entry which is preliminary data.</text>
</comment>
<reference evidence="15 16" key="1">
    <citation type="submission" date="2023-03" db="EMBL/GenBank/DDBJ databases">
        <title>High-quality genome of Scylla paramamosain provides insights in environmental adaptation.</title>
        <authorList>
            <person name="Zhang L."/>
        </authorList>
    </citation>
    <scope>NUCLEOTIDE SEQUENCE [LARGE SCALE GENOMIC DNA]</scope>
    <source>
        <strain evidence="15">LZ_2023a</strain>
        <tissue evidence="15">Muscle</tissue>
    </source>
</reference>
<dbReference type="FunFam" id="3.40.50.720:FF:000131">
    <property type="entry name" value="Short-chain dehydrogenase/reductase 3"/>
    <property type="match status" value="1"/>
</dbReference>
<dbReference type="EMBL" id="JARAKH010000023">
    <property type="protein sequence ID" value="KAK8392079.1"/>
    <property type="molecule type" value="Genomic_DNA"/>
</dbReference>
<dbReference type="GO" id="GO:0052650">
    <property type="term" value="F:all-trans-retinol dehydrogenase (NADP+) activity"/>
    <property type="evidence" value="ECO:0007669"/>
    <property type="project" value="UniProtKB-ARBA"/>
</dbReference>
<evidence type="ECO:0000256" key="9">
    <source>
        <dbReference type="ARBA" id="ARBA00059620"/>
    </source>
</evidence>
<evidence type="ECO:0000256" key="3">
    <source>
        <dbReference type="ARBA" id="ARBA00022692"/>
    </source>
</evidence>
<name>A0AAW0TXQ2_SCYPA</name>
<dbReference type="GO" id="GO:0016020">
    <property type="term" value="C:membrane"/>
    <property type="evidence" value="ECO:0007669"/>
    <property type="project" value="UniProtKB-SubCell"/>
</dbReference>
<dbReference type="PANTHER" id="PTHR24322">
    <property type="entry name" value="PKSB"/>
    <property type="match status" value="1"/>
</dbReference>
<keyword evidence="3 14" id="KW-0812">Transmembrane</keyword>
<dbReference type="InterPro" id="IPR002347">
    <property type="entry name" value="SDR_fam"/>
</dbReference>
<gene>
    <name evidence="15" type="ORF">O3P69_017599</name>
</gene>
<feature type="region of interest" description="Disordered" evidence="13">
    <location>
        <begin position="15"/>
        <end position="48"/>
    </location>
</feature>
<dbReference type="Pfam" id="PF00106">
    <property type="entry name" value="adh_short"/>
    <property type="match status" value="1"/>
</dbReference>
<evidence type="ECO:0000313" key="16">
    <source>
        <dbReference type="Proteomes" id="UP001487740"/>
    </source>
</evidence>
<evidence type="ECO:0000256" key="8">
    <source>
        <dbReference type="ARBA" id="ARBA00023136"/>
    </source>
</evidence>
<dbReference type="AlphaFoldDB" id="A0AAW0TXQ2"/>
<dbReference type="Proteomes" id="UP001487740">
    <property type="component" value="Unassembled WGS sequence"/>
</dbReference>
<proteinExistence type="inferred from homology"/>
<evidence type="ECO:0000313" key="15">
    <source>
        <dbReference type="EMBL" id="KAK8392079.1"/>
    </source>
</evidence>
<dbReference type="InterPro" id="IPR036291">
    <property type="entry name" value="NAD(P)-bd_dom_sf"/>
</dbReference>
<keyword evidence="4" id="KW-0521">NADP</keyword>